<dbReference type="PANTHER" id="PTHR30231">
    <property type="entry name" value="DNA POLYMERASE III SUBUNIT EPSILON"/>
    <property type="match status" value="1"/>
</dbReference>
<dbReference type="InterPro" id="IPR036397">
    <property type="entry name" value="RNaseH_sf"/>
</dbReference>
<dbReference type="EMBL" id="BAAANL010000001">
    <property type="protein sequence ID" value="GAA1850858.1"/>
    <property type="molecule type" value="Genomic_DNA"/>
</dbReference>
<dbReference type="CDD" id="cd06127">
    <property type="entry name" value="DEDDh"/>
    <property type="match status" value="1"/>
</dbReference>
<name>A0ABN2N3P3_9MICO</name>
<comment type="caution">
    <text evidence="5">The sequence shown here is derived from an EMBL/GenBank/DDBJ whole genome shotgun (WGS) entry which is preliminary data.</text>
</comment>
<dbReference type="InterPro" id="IPR012337">
    <property type="entry name" value="RNaseH-like_sf"/>
</dbReference>
<sequence>MDNGPDIGPGWIRRPLLGFDTETTGVDVTGDRVVTAALVHRVPGVSTEVTTWLIDPGVEIPQEAAAIHGITTEHARAHGRQPAEALEEIAAELARHLALGTPVVAYNAAFDLSLMDHELVRHGLPTLPDRLGHSVGPVLDPLVIDRWKDRYRSGKRRLGDLSELYGIISDGELHTAEVDVLATLDLLEALVRRYPELDESHLVDLHHRQAGAHAAWANGFNDWRTEQGLEGPGASPLWPVQSAS</sequence>
<keyword evidence="1" id="KW-0540">Nuclease</keyword>
<evidence type="ECO:0000256" key="3">
    <source>
        <dbReference type="ARBA" id="ARBA00022839"/>
    </source>
</evidence>
<evidence type="ECO:0000256" key="2">
    <source>
        <dbReference type="ARBA" id="ARBA00022801"/>
    </source>
</evidence>
<reference evidence="5 6" key="1">
    <citation type="journal article" date="2019" name="Int. J. Syst. Evol. Microbiol.">
        <title>The Global Catalogue of Microorganisms (GCM) 10K type strain sequencing project: providing services to taxonomists for standard genome sequencing and annotation.</title>
        <authorList>
            <consortium name="The Broad Institute Genomics Platform"/>
            <consortium name="The Broad Institute Genome Sequencing Center for Infectious Disease"/>
            <person name="Wu L."/>
            <person name="Ma J."/>
        </authorList>
    </citation>
    <scope>NUCLEOTIDE SEQUENCE [LARGE SCALE GENOMIC DNA]</scope>
    <source>
        <strain evidence="5 6">JCM 14326</strain>
    </source>
</reference>
<dbReference type="Pfam" id="PF00929">
    <property type="entry name" value="RNase_T"/>
    <property type="match status" value="1"/>
</dbReference>
<gene>
    <name evidence="5" type="ORF">GCM10009751_04110</name>
</gene>
<protein>
    <submittedName>
        <fullName evidence="5">Exonuclease domain-containing protein</fullName>
    </submittedName>
</protein>
<keyword evidence="3 5" id="KW-0269">Exonuclease</keyword>
<evidence type="ECO:0000313" key="5">
    <source>
        <dbReference type="EMBL" id="GAA1850858.1"/>
    </source>
</evidence>
<dbReference type="Proteomes" id="UP001501094">
    <property type="component" value="Unassembled WGS sequence"/>
</dbReference>
<dbReference type="Gene3D" id="3.30.420.10">
    <property type="entry name" value="Ribonuclease H-like superfamily/Ribonuclease H"/>
    <property type="match status" value="1"/>
</dbReference>
<feature type="domain" description="Exonuclease" evidence="4">
    <location>
        <begin position="15"/>
        <end position="196"/>
    </location>
</feature>
<organism evidence="5 6">
    <name type="scientific">Myceligenerans crystallogenes</name>
    <dbReference type="NCBI Taxonomy" id="316335"/>
    <lineage>
        <taxon>Bacteria</taxon>
        <taxon>Bacillati</taxon>
        <taxon>Actinomycetota</taxon>
        <taxon>Actinomycetes</taxon>
        <taxon>Micrococcales</taxon>
        <taxon>Promicromonosporaceae</taxon>
        <taxon>Myceligenerans</taxon>
    </lineage>
</organism>
<dbReference type="InterPro" id="IPR013520">
    <property type="entry name" value="Ribonucl_H"/>
</dbReference>
<dbReference type="RefSeq" id="WP_344099003.1">
    <property type="nucleotide sequence ID" value="NZ_BAAANL010000001.1"/>
</dbReference>
<dbReference type="GO" id="GO:0004527">
    <property type="term" value="F:exonuclease activity"/>
    <property type="evidence" value="ECO:0007669"/>
    <property type="project" value="UniProtKB-KW"/>
</dbReference>
<evidence type="ECO:0000313" key="6">
    <source>
        <dbReference type="Proteomes" id="UP001501094"/>
    </source>
</evidence>
<dbReference type="PANTHER" id="PTHR30231:SF4">
    <property type="entry name" value="PROTEIN NEN2"/>
    <property type="match status" value="1"/>
</dbReference>
<dbReference type="NCBIfam" id="NF005927">
    <property type="entry name" value="PRK07942.1"/>
    <property type="match status" value="1"/>
</dbReference>
<dbReference type="SUPFAM" id="SSF53098">
    <property type="entry name" value="Ribonuclease H-like"/>
    <property type="match status" value="1"/>
</dbReference>
<evidence type="ECO:0000259" key="4">
    <source>
        <dbReference type="SMART" id="SM00479"/>
    </source>
</evidence>
<dbReference type="SMART" id="SM00479">
    <property type="entry name" value="EXOIII"/>
    <property type="match status" value="1"/>
</dbReference>
<keyword evidence="2" id="KW-0378">Hydrolase</keyword>
<evidence type="ECO:0000256" key="1">
    <source>
        <dbReference type="ARBA" id="ARBA00022722"/>
    </source>
</evidence>
<accession>A0ABN2N3P3</accession>
<keyword evidence="6" id="KW-1185">Reference proteome</keyword>
<proteinExistence type="predicted"/>